<evidence type="ECO:0000256" key="1">
    <source>
        <dbReference type="SAM" id="Phobius"/>
    </source>
</evidence>
<reference evidence="3" key="1">
    <citation type="journal article" date="2019" name="Int. J. Syst. Evol. Microbiol.">
        <title>The Global Catalogue of Microorganisms (GCM) 10K type strain sequencing project: providing services to taxonomists for standard genome sequencing and annotation.</title>
        <authorList>
            <consortium name="The Broad Institute Genomics Platform"/>
            <consortium name="The Broad Institute Genome Sequencing Center for Infectious Disease"/>
            <person name="Wu L."/>
            <person name="Ma J."/>
        </authorList>
    </citation>
    <scope>NUCLEOTIDE SEQUENCE [LARGE SCALE GENOMIC DNA]</scope>
    <source>
        <strain evidence="3">CECT 8472</strain>
    </source>
</reference>
<evidence type="ECO:0000313" key="2">
    <source>
        <dbReference type="EMBL" id="MFC4350985.1"/>
    </source>
</evidence>
<keyword evidence="1" id="KW-1133">Transmembrane helix</keyword>
<dbReference type="RefSeq" id="WP_382421327.1">
    <property type="nucleotide sequence ID" value="NZ_JBHSCW010000003.1"/>
</dbReference>
<keyword evidence="1" id="KW-0812">Transmembrane</keyword>
<dbReference type="Proteomes" id="UP001595799">
    <property type="component" value="Unassembled WGS sequence"/>
</dbReference>
<feature type="transmembrane region" description="Helical" evidence="1">
    <location>
        <begin position="28"/>
        <end position="49"/>
    </location>
</feature>
<feature type="transmembrane region" description="Helical" evidence="1">
    <location>
        <begin position="123"/>
        <end position="145"/>
    </location>
</feature>
<keyword evidence="3" id="KW-1185">Reference proteome</keyword>
<gene>
    <name evidence="2" type="ORF">ACFOW6_05460</name>
</gene>
<sequence>MAEHRGPGKAVHEQRITHGLQLMPLADILAWLLTALATLSACLLGLNLAYSARRINRPKVLASFSGDVVIFFLIFAGLTPVAVTVYSAFLSSLWPVFIIVFGLVLLSAPLFHQVLPESLRNTLQGAIILGIFCLIILVLQFIWLII</sequence>
<feature type="transmembrane region" description="Helical" evidence="1">
    <location>
        <begin position="92"/>
        <end position="111"/>
    </location>
</feature>
<dbReference type="EMBL" id="JBHSCW010000003">
    <property type="protein sequence ID" value="MFC4350985.1"/>
    <property type="molecule type" value="Genomic_DNA"/>
</dbReference>
<protein>
    <submittedName>
        <fullName evidence="2">Uncharacterized protein</fullName>
    </submittedName>
</protein>
<name>A0ABV8UJD9_9PROT</name>
<accession>A0ABV8UJD9</accession>
<organism evidence="2 3">
    <name type="scientific">Fodinicurvata halophila</name>
    <dbReference type="NCBI Taxonomy" id="1419723"/>
    <lineage>
        <taxon>Bacteria</taxon>
        <taxon>Pseudomonadati</taxon>
        <taxon>Pseudomonadota</taxon>
        <taxon>Alphaproteobacteria</taxon>
        <taxon>Rhodospirillales</taxon>
        <taxon>Rhodovibrionaceae</taxon>
        <taxon>Fodinicurvata</taxon>
    </lineage>
</organism>
<evidence type="ECO:0000313" key="3">
    <source>
        <dbReference type="Proteomes" id="UP001595799"/>
    </source>
</evidence>
<feature type="transmembrane region" description="Helical" evidence="1">
    <location>
        <begin position="61"/>
        <end position="86"/>
    </location>
</feature>
<proteinExistence type="predicted"/>
<keyword evidence="1" id="KW-0472">Membrane</keyword>
<comment type="caution">
    <text evidence="2">The sequence shown here is derived from an EMBL/GenBank/DDBJ whole genome shotgun (WGS) entry which is preliminary data.</text>
</comment>